<dbReference type="PROSITE" id="PS00211">
    <property type="entry name" value="ABC_TRANSPORTER_1"/>
    <property type="match status" value="1"/>
</dbReference>
<sequence>MNSDIILVMENISKSFPGVQALSEVQLTVRRGTVHALMGENGAGKSTLMKVLAGMYTPDSGTITFQGRQVEIDNARTALNLGISMIHQELSPEPYMTVAENIFLGREPIGRFGMIDKRKMIADTRALLERLEIDISPNAVMKDLSVAHTQMVEIAKAISYDASLIIMDEPTSALTEREVAHLFRMILSLKARGVAIIYITHRMDEVFQIADEITVFRDGRHIATVPASETDRQSLIAMMVGRELTNLFPKEDASIGEVVLSVRGLTRAGIVHDVSFDLRRGEILGFAGLMGAGRTEVIEGIFGIRPIDAGEIIIKGQKVEIKTPADAIRHGMALLTEDRKLTGIMGVLSVQDNMMIASLRNYSKAGLLNQRLIGKTCDLEKKRLEIKTPSMDQPIRLLSGGNQQKVLVSRWLLTAPDILILDEPTRGIDVGAKSEIHRLMSKLAQEGKAIIMISSELPEILGMSDRVLVMHEGRVSGVFDRRDLTQEIIMRAATGNAQLA</sequence>
<evidence type="ECO:0000313" key="13">
    <source>
        <dbReference type="EMBL" id="BAM00661.1"/>
    </source>
</evidence>
<dbReference type="FunFam" id="3.40.50.300:FF:000126">
    <property type="entry name" value="Galactose/methyl galactoside import ATP-binding protein MglA"/>
    <property type="match status" value="1"/>
</dbReference>
<dbReference type="GO" id="GO:0005524">
    <property type="term" value="F:ATP binding"/>
    <property type="evidence" value="ECO:0007669"/>
    <property type="project" value="UniProtKB-UniRule"/>
</dbReference>
<dbReference type="PROSITE" id="PS50893">
    <property type="entry name" value="ABC_TRANSPORTER_2"/>
    <property type="match status" value="2"/>
</dbReference>
<keyword evidence="14" id="KW-1185">Reference proteome</keyword>
<dbReference type="eggNOG" id="COG1129">
    <property type="taxonomic scope" value="Bacteria"/>
</dbReference>
<evidence type="ECO:0000256" key="8">
    <source>
        <dbReference type="ARBA" id="ARBA00022840"/>
    </source>
</evidence>
<keyword evidence="10 11" id="KW-0472">Membrane</keyword>
<evidence type="ECO:0000256" key="4">
    <source>
        <dbReference type="ARBA" id="ARBA00022475"/>
    </source>
</evidence>
<evidence type="ECO:0000256" key="1">
    <source>
        <dbReference type="ARBA" id="ARBA00004202"/>
    </source>
</evidence>
<keyword evidence="9 11" id="KW-1278">Translocase</keyword>
<name>I0I5X3_CALAS</name>
<dbReference type="AlphaFoldDB" id="I0I5X3"/>
<comment type="similarity">
    <text evidence="11">Belongs to the ABC transporter superfamily.</text>
</comment>
<dbReference type="GO" id="GO:0005886">
    <property type="term" value="C:plasma membrane"/>
    <property type="evidence" value="ECO:0007669"/>
    <property type="project" value="UniProtKB-SubCell"/>
</dbReference>
<dbReference type="OrthoDB" id="9771863at2"/>
<feature type="domain" description="ABC transporter" evidence="12">
    <location>
        <begin position="7"/>
        <end position="243"/>
    </location>
</feature>
<comment type="function">
    <text evidence="11">Part of an ABC transporter complex involved in carbohydrate import. Could be involved in ribose, galactose and/or methyl galactoside import. Responsible for energy coupling to the transport system.</text>
</comment>
<dbReference type="InterPro" id="IPR003439">
    <property type="entry name" value="ABC_transporter-like_ATP-bd"/>
</dbReference>
<keyword evidence="8 11" id="KW-0067">ATP-binding</keyword>
<dbReference type="RefSeq" id="WP_014433890.1">
    <property type="nucleotide sequence ID" value="NC_017079.1"/>
</dbReference>
<protein>
    <recommendedName>
        <fullName evidence="11">Ribose/galactose/methyl galactoside import ATP-binding protein</fullName>
        <ecNumber evidence="11">7.5.2.11</ecNumber>
    </recommendedName>
</protein>
<evidence type="ECO:0000256" key="9">
    <source>
        <dbReference type="ARBA" id="ARBA00022967"/>
    </source>
</evidence>
<dbReference type="InterPro" id="IPR027417">
    <property type="entry name" value="P-loop_NTPase"/>
</dbReference>
<evidence type="ECO:0000256" key="6">
    <source>
        <dbReference type="ARBA" id="ARBA00022737"/>
    </source>
</evidence>
<organism evidence="13 14">
    <name type="scientific">Caldilinea aerophila (strain DSM 14535 / JCM 11387 / NBRC 104270 / STL-6-O1)</name>
    <dbReference type="NCBI Taxonomy" id="926550"/>
    <lineage>
        <taxon>Bacteria</taxon>
        <taxon>Bacillati</taxon>
        <taxon>Chloroflexota</taxon>
        <taxon>Caldilineae</taxon>
        <taxon>Caldilineales</taxon>
        <taxon>Caldilineaceae</taxon>
        <taxon>Caldilinea</taxon>
    </lineage>
</organism>
<dbReference type="Proteomes" id="UP000007880">
    <property type="component" value="Chromosome"/>
</dbReference>
<dbReference type="FunFam" id="3.40.50.300:FF:000127">
    <property type="entry name" value="Ribose import ATP-binding protein RbsA"/>
    <property type="match status" value="1"/>
</dbReference>
<proteinExistence type="inferred from homology"/>
<dbReference type="CDD" id="cd03215">
    <property type="entry name" value="ABC_Carb_Monos_II"/>
    <property type="match status" value="1"/>
</dbReference>
<dbReference type="CDD" id="cd03216">
    <property type="entry name" value="ABC_Carb_Monos_I"/>
    <property type="match status" value="1"/>
</dbReference>
<dbReference type="InterPro" id="IPR017871">
    <property type="entry name" value="ABC_transporter-like_CS"/>
</dbReference>
<evidence type="ECO:0000256" key="10">
    <source>
        <dbReference type="ARBA" id="ARBA00023136"/>
    </source>
</evidence>
<dbReference type="GO" id="GO:0016887">
    <property type="term" value="F:ATP hydrolysis activity"/>
    <property type="evidence" value="ECO:0007669"/>
    <property type="project" value="InterPro"/>
</dbReference>
<keyword evidence="5 11" id="KW-0762">Sugar transport</keyword>
<keyword evidence="7 11" id="KW-0547">Nucleotide-binding</keyword>
<dbReference type="GO" id="GO:0015749">
    <property type="term" value="P:monosaccharide transmembrane transport"/>
    <property type="evidence" value="ECO:0007669"/>
    <property type="project" value="UniProtKB-ARBA"/>
</dbReference>
<evidence type="ECO:0000256" key="2">
    <source>
        <dbReference type="ARBA" id="ARBA00004533"/>
    </source>
</evidence>
<dbReference type="HOGENOM" id="CLU_000604_92_3_0"/>
<dbReference type="KEGG" id="cap:CLDAP_26210"/>
<dbReference type="SMART" id="SM00382">
    <property type="entry name" value="AAA"/>
    <property type="match status" value="2"/>
</dbReference>
<accession>I0I5X3</accession>
<feature type="domain" description="ABC transporter" evidence="12">
    <location>
        <begin position="253"/>
        <end position="497"/>
    </location>
</feature>
<evidence type="ECO:0000256" key="7">
    <source>
        <dbReference type="ARBA" id="ARBA00022741"/>
    </source>
</evidence>
<keyword evidence="4 11" id="KW-1003">Cell membrane</keyword>
<keyword evidence="6" id="KW-0677">Repeat</keyword>
<evidence type="ECO:0000256" key="11">
    <source>
        <dbReference type="RuleBase" id="RU367029"/>
    </source>
</evidence>
<dbReference type="EC" id="7.5.2.11" evidence="11"/>
<gene>
    <name evidence="13" type="primary">rbsA</name>
    <name evidence="13" type="ordered locus">CLDAP_26210</name>
</gene>
<dbReference type="GO" id="GO:0043211">
    <property type="term" value="F:ABC-type carbohydrate transporter activity"/>
    <property type="evidence" value="ECO:0007669"/>
    <property type="project" value="UniProtKB-UniRule"/>
</dbReference>
<evidence type="ECO:0000313" key="14">
    <source>
        <dbReference type="Proteomes" id="UP000007880"/>
    </source>
</evidence>
<dbReference type="EMBL" id="AP012337">
    <property type="protein sequence ID" value="BAM00661.1"/>
    <property type="molecule type" value="Genomic_DNA"/>
</dbReference>
<dbReference type="InterPro" id="IPR050107">
    <property type="entry name" value="ABC_carbohydrate_import_ATPase"/>
</dbReference>
<evidence type="ECO:0000256" key="5">
    <source>
        <dbReference type="ARBA" id="ARBA00022597"/>
    </source>
</evidence>
<dbReference type="SUPFAM" id="SSF52540">
    <property type="entry name" value="P-loop containing nucleoside triphosphate hydrolases"/>
    <property type="match status" value="2"/>
</dbReference>
<dbReference type="PANTHER" id="PTHR43790:SF7">
    <property type="entry name" value="GALACTOSE_METHYL GALACTOSIDE IMPORT ATP-BINDING PROTEIN MGLA"/>
    <property type="match status" value="1"/>
</dbReference>
<dbReference type="PANTHER" id="PTHR43790">
    <property type="entry name" value="CARBOHYDRATE TRANSPORT ATP-BINDING PROTEIN MG119-RELATED"/>
    <property type="match status" value="1"/>
</dbReference>
<keyword evidence="3 11" id="KW-0813">Transport</keyword>
<dbReference type="InterPro" id="IPR003593">
    <property type="entry name" value="AAA+_ATPase"/>
</dbReference>
<dbReference type="Gene3D" id="3.40.50.300">
    <property type="entry name" value="P-loop containing nucleotide triphosphate hydrolases"/>
    <property type="match status" value="2"/>
</dbReference>
<dbReference type="PATRIC" id="fig|926550.5.peg.2857"/>
<dbReference type="STRING" id="926550.CLDAP_26210"/>
<evidence type="ECO:0000259" key="12">
    <source>
        <dbReference type="PROSITE" id="PS50893"/>
    </source>
</evidence>
<comment type="subcellular location">
    <subcellularLocation>
        <location evidence="2">Cell inner membrane</location>
    </subcellularLocation>
    <subcellularLocation>
        <location evidence="1 11">Cell membrane</location>
        <topology evidence="1 11">Peripheral membrane protein</topology>
    </subcellularLocation>
</comment>
<dbReference type="Pfam" id="PF00005">
    <property type="entry name" value="ABC_tran"/>
    <property type="match status" value="2"/>
</dbReference>
<evidence type="ECO:0000256" key="3">
    <source>
        <dbReference type="ARBA" id="ARBA00022448"/>
    </source>
</evidence>
<reference evidence="13 14" key="1">
    <citation type="submission" date="2012-02" db="EMBL/GenBank/DDBJ databases">
        <title>Complete genome sequence of Caldilinea aerophila DSM 14535 (= NBRC 102666).</title>
        <authorList>
            <person name="Oguchi A."/>
            <person name="Hosoyama A."/>
            <person name="Sekine M."/>
            <person name="Fukai R."/>
            <person name="Kato Y."/>
            <person name="Nakamura S."/>
            <person name="Hanada S."/>
            <person name="Yamazaki S."/>
            <person name="Fujita N."/>
        </authorList>
    </citation>
    <scope>NUCLEOTIDE SEQUENCE [LARGE SCALE GENOMIC DNA]</scope>
    <source>
        <strain evidence="14">DSM 14535 / JCM 11387 / NBRC 104270 / STL-6-O1</strain>
    </source>
</reference>
<comment type="catalytic activity">
    <reaction evidence="11">
        <text>D-galactose(out) + ATP + H2O = D-galactose(in) + ADP + phosphate + H(+)</text>
        <dbReference type="Rhea" id="RHEA:60156"/>
        <dbReference type="ChEBI" id="CHEBI:4139"/>
        <dbReference type="ChEBI" id="CHEBI:15377"/>
        <dbReference type="ChEBI" id="CHEBI:15378"/>
        <dbReference type="ChEBI" id="CHEBI:30616"/>
        <dbReference type="ChEBI" id="CHEBI:43474"/>
        <dbReference type="ChEBI" id="CHEBI:456216"/>
        <dbReference type="EC" id="7.5.2.11"/>
    </reaction>
</comment>